<evidence type="ECO:0000313" key="3">
    <source>
        <dbReference type="Proteomes" id="UP000662873"/>
    </source>
</evidence>
<dbReference type="KEGG" id="npy:NPRO_10480"/>
<dbReference type="SUPFAM" id="SSF82171">
    <property type="entry name" value="DPP6 N-terminal domain-like"/>
    <property type="match status" value="1"/>
</dbReference>
<sequence>MHNGFMFTALACAVALGQSPLIEKQVPTRAAAWAIADSRPIAPHPKEVHLRNVRQLTFGGQNAEAYWNLDGSKIVYQTRQPEWPDEQIIVMNADGSGKTLTSTGFGRTTCGYFTPDMRYVYFSSTHEKNPGAQKPLDFSKGYVWMVNPQFSLYRRELASGKVERVLDLKEYVAETTIDPRGRFMVFTSAFEGDLQIYRAKLDGSGRTRLTNEVGYDGGPFVDWSGCRVVYRRAPIQSPEHEREYLALLKEHLVRPGLLELWIMDSDGKNKRPITNLGSASFAPFLHPDGKRVIFSSNFGDRRGREFELWMIGVDGTGLERITYAPEFDGFPMFSRDGKKVVWASNRNGSVPGETNIFVADWVD</sequence>
<accession>A0A809R798</accession>
<evidence type="ECO:0000313" key="2">
    <source>
        <dbReference type="EMBL" id="BBO23453.1"/>
    </source>
</evidence>
<name>A0A809R798_9BACT</name>
<dbReference type="PANTHER" id="PTHR36842">
    <property type="entry name" value="PROTEIN TOLB HOMOLOG"/>
    <property type="match status" value="1"/>
</dbReference>
<evidence type="ECO:0000256" key="1">
    <source>
        <dbReference type="ARBA" id="ARBA00009820"/>
    </source>
</evidence>
<dbReference type="PANTHER" id="PTHR36842:SF1">
    <property type="entry name" value="PROTEIN TOLB"/>
    <property type="match status" value="1"/>
</dbReference>
<proteinExistence type="inferred from homology"/>
<dbReference type="EMBL" id="AP021858">
    <property type="protein sequence ID" value="BBO23453.1"/>
    <property type="molecule type" value="Genomic_DNA"/>
</dbReference>
<reference evidence="2" key="1">
    <citation type="journal article" name="DNA Res.">
        <title>The physiological potential of anammox bacteria as revealed by their core genome structure.</title>
        <authorList>
            <person name="Okubo T."/>
            <person name="Toyoda A."/>
            <person name="Fukuhara K."/>
            <person name="Uchiyama I."/>
            <person name="Harigaya Y."/>
            <person name="Kuroiwa M."/>
            <person name="Suzuki T."/>
            <person name="Murakami Y."/>
            <person name="Suwa Y."/>
            <person name="Takami H."/>
        </authorList>
    </citation>
    <scope>NUCLEOTIDE SEQUENCE</scope>
    <source>
        <strain evidence="2">317325-2</strain>
    </source>
</reference>
<organism evidence="2 3">
    <name type="scientific">Candidatus Nitrosymbiomonas proteolyticus</name>
    <dbReference type="NCBI Taxonomy" id="2608984"/>
    <lineage>
        <taxon>Bacteria</taxon>
        <taxon>Bacillati</taxon>
        <taxon>Armatimonadota</taxon>
        <taxon>Armatimonadota incertae sedis</taxon>
        <taxon>Candidatus Nitrosymbiomonas</taxon>
    </lineage>
</organism>
<dbReference type="Pfam" id="PF07676">
    <property type="entry name" value="PD40"/>
    <property type="match status" value="2"/>
</dbReference>
<dbReference type="Proteomes" id="UP000662873">
    <property type="component" value="Chromosome"/>
</dbReference>
<dbReference type="AlphaFoldDB" id="A0A809R798"/>
<dbReference type="Gene3D" id="2.120.10.30">
    <property type="entry name" value="TolB, C-terminal domain"/>
    <property type="match status" value="3"/>
</dbReference>
<protein>
    <submittedName>
        <fullName evidence="2">Uncharacterized protein</fullName>
    </submittedName>
</protein>
<comment type="similarity">
    <text evidence="1">Belongs to the TolB family.</text>
</comment>
<dbReference type="InterPro" id="IPR011042">
    <property type="entry name" value="6-blade_b-propeller_TolB-like"/>
</dbReference>
<gene>
    <name evidence="2" type="ORF">NPRO_10480</name>
</gene>
<dbReference type="InterPro" id="IPR011659">
    <property type="entry name" value="WD40"/>
</dbReference>